<feature type="region of interest" description="Disordered" evidence="1">
    <location>
        <begin position="1"/>
        <end position="85"/>
    </location>
</feature>
<feature type="compositionally biased region" description="Low complexity" evidence="1">
    <location>
        <begin position="167"/>
        <end position="177"/>
    </location>
</feature>
<feature type="compositionally biased region" description="Low complexity" evidence="1">
    <location>
        <begin position="31"/>
        <end position="45"/>
    </location>
</feature>
<sequence length="259" mass="26701">MSDGFLSRWTRRKRAVRAAERATDRGLEPSANAAVGEDTAAAAGAAERDDSEGIVNAASAPPEAAAKRVAGDPAEPADPVPELPDLNALTRESDLTPFLRAGVPAALRNAALRRMWSIDPAIRDFVSEAREYAYDWNSPGGVPGLGPLLPSDDVQAMLRKIVGGLPAEAAEPAADESPSPPEAVDPDAAIVPDAEPPTEEPGRPTLVVQASVQASPLPDAPPSPASAEIEPITPAPQRASDSAAAPGPRLRRHGGAKPA</sequence>
<keyword evidence="3" id="KW-1185">Reference proteome</keyword>
<evidence type="ECO:0000256" key="1">
    <source>
        <dbReference type="SAM" id="MobiDB-lite"/>
    </source>
</evidence>
<evidence type="ECO:0000313" key="3">
    <source>
        <dbReference type="Proteomes" id="UP001055108"/>
    </source>
</evidence>
<evidence type="ECO:0008006" key="4">
    <source>
        <dbReference type="Google" id="ProtNLM"/>
    </source>
</evidence>
<feature type="compositionally biased region" description="Basic and acidic residues" evidence="1">
    <location>
        <begin position="17"/>
        <end position="27"/>
    </location>
</feature>
<name>A0AA37HQF1_9HYPH</name>
<protein>
    <recommendedName>
        <fullName evidence="4">DUF3306 domain-containing protein</fullName>
    </recommendedName>
</protein>
<dbReference type="AlphaFoldDB" id="A0AA37HQF1"/>
<proteinExistence type="predicted"/>
<feature type="compositionally biased region" description="Basic residues" evidence="1">
    <location>
        <begin position="249"/>
        <end position="259"/>
    </location>
</feature>
<dbReference type="InterPro" id="IPR021735">
    <property type="entry name" value="DUF3306"/>
</dbReference>
<reference evidence="2" key="1">
    <citation type="journal article" date="2016" name="Front. Microbiol.">
        <title>Genome Sequence of the Piezophilic, Mesophilic Sulfate-Reducing Bacterium Desulfovibrio indicus J2T.</title>
        <authorList>
            <person name="Cao J."/>
            <person name="Maignien L."/>
            <person name="Shao Z."/>
            <person name="Alain K."/>
            <person name="Jebbar M."/>
        </authorList>
    </citation>
    <scope>NUCLEOTIDE SEQUENCE</scope>
    <source>
        <strain evidence="2">NBRC 103626</strain>
    </source>
</reference>
<reference evidence="2" key="2">
    <citation type="submission" date="2021-08" db="EMBL/GenBank/DDBJ databases">
        <authorList>
            <person name="Tani A."/>
            <person name="Ola A."/>
            <person name="Ogura Y."/>
            <person name="Katsura K."/>
            <person name="Hayashi T."/>
        </authorList>
    </citation>
    <scope>NUCLEOTIDE SEQUENCE</scope>
    <source>
        <strain evidence="2">NBRC 103626</strain>
    </source>
</reference>
<dbReference type="Proteomes" id="UP001055108">
    <property type="component" value="Unassembled WGS sequence"/>
</dbReference>
<accession>A0AA37HQF1</accession>
<organism evidence="2 3">
    <name type="scientific">Methylobacterium gregans</name>
    <dbReference type="NCBI Taxonomy" id="374424"/>
    <lineage>
        <taxon>Bacteria</taxon>
        <taxon>Pseudomonadati</taxon>
        <taxon>Pseudomonadota</taxon>
        <taxon>Alphaproteobacteria</taxon>
        <taxon>Hyphomicrobiales</taxon>
        <taxon>Methylobacteriaceae</taxon>
        <taxon>Methylobacterium</taxon>
    </lineage>
</organism>
<dbReference type="Pfam" id="PF11748">
    <property type="entry name" value="DUF3306"/>
    <property type="match status" value="1"/>
</dbReference>
<feature type="region of interest" description="Disordered" evidence="1">
    <location>
        <begin position="167"/>
        <end position="259"/>
    </location>
</feature>
<comment type="caution">
    <text evidence="2">The sequence shown here is derived from an EMBL/GenBank/DDBJ whole genome shotgun (WGS) entry which is preliminary data.</text>
</comment>
<dbReference type="RefSeq" id="WP_238303653.1">
    <property type="nucleotide sequence ID" value="NZ_BPQM01000070.1"/>
</dbReference>
<gene>
    <name evidence="2" type="ORF">NBEOAGPD_2974</name>
</gene>
<evidence type="ECO:0000313" key="2">
    <source>
        <dbReference type="EMBL" id="GJD79745.1"/>
    </source>
</evidence>
<dbReference type="EMBL" id="BPQM01000070">
    <property type="protein sequence ID" value="GJD79745.1"/>
    <property type="molecule type" value="Genomic_DNA"/>
</dbReference>